<evidence type="ECO:0000256" key="1">
    <source>
        <dbReference type="SAM" id="Phobius"/>
    </source>
</evidence>
<reference evidence="2 3" key="1">
    <citation type="submission" date="2016-03" db="EMBL/GenBank/DDBJ databases">
        <title>Niastella vici sp. nov., isolated from farmland soil.</title>
        <authorList>
            <person name="Chen L."/>
            <person name="Wang D."/>
            <person name="Yang S."/>
            <person name="Wang G."/>
        </authorList>
    </citation>
    <scope>NUCLEOTIDE SEQUENCE [LARGE SCALE GENOMIC DNA]</scope>
    <source>
        <strain evidence="2 3">DJ57</strain>
    </source>
</reference>
<sequence length="355" mass="40643">MGFESYLLQVNFKNPVPQTEIKDIIESAGASFLAGKSNTESIDTHREFYFEIRSALGLTEICVLLTPGERNVKYFTLRFSILSPSSVIDQSFAFLNKLNSLRIIKVLDTDNKLKKLDLSADKFKLNKVRIRKRQIIINNKTGLVIEGGGVSTEYIYNNNLMEKLWRIPTKKISPVRWLQILLFILTLIFGSLVIYGETRTITQKTIFFDFIDYVPLTILCLIAATQLIRLILFYRTNAGRMILLSLAIAAICLGYIVWHLKHVEKLDNSPTLFTASNSQIGSDGGSRLYFKENGYLKAERSDHWCFTTYRGSYTIVKDTFDLDIRLDFKLGKRAILDNGVLKFIDDTLIFEITRP</sequence>
<dbReference type="RefSeq" id="WP_081154558.1">
    <property type="nucleotide sequence ID" value="NZ_LVYD01000076.1"/>
</dbReference>
<feature type="transmembrane region" description="Helical" evidence="1">
    <location>
        <begin position="241"/>
        <end position="260"/>
    </location>
</feature>
<feature type="transmembrane region" description="Helical" evidence="1">
    <location>
        <begin position="216"/>
        <end position="234"/>
    </location>
</feature>
<dbReference type="AlphaFoldDB" id="A0A1V9FML3"/>
<dbReference type="Proteomes" id="UP000192796">
    <property type="component" value="Unassembled WGS sequence"/>
</dbReference>
<feature type="transmembrane region" description="Helical" evidence="1">
    <location>
        <begin position="175"/>
        <end position="196"/>
    </location>
</feature>
<gene>
    <name evidence="2" type="ORF">A3860_36930</name>
</gene>
<organism evidence="2 3">
    <name type="scientific">Niastella vici</name>
    <dbReference type="NCBI Taxonomy" id="1703345"/>
    <lineage>
        <taxon>Bacteria</taxon>
        <taxon>Pseudomonadati</taxon>
        <taxon>Bacteroidota</taxon>
        <taxon>Chitinophagia</taxon>
        <taxon>Chitinophagales</taxon>
        <taxon>Chitinophagaceae</taxon>
        <taxon>Niastella</taxon>
    </lineage>
</organism>
<name>A0A1V9FML3_9BACT</name>
<keyword evidence="1" id="KW-0812">Transmembrane</keyword>
<dbReference type="OrthoDB" id="1495670at2"/>
<accession>A0A1V9FML3</accession>
<keyword evidence="1" id="KW-0472">Membrane</keyword>
<keyword evidence="3" id="KW-1185">Reference proteome</keyword>
<keyword evidence="1" id="KW-1133">Transmembrane helix</keyword>
<comment type="caution">
    <text evidence="2">The sequence shown here is derived from an EMBL/GenBank/DDBJ whole genome shotgun (WGS) entry which is preliminary data.</text>
</comment>
<dbReference type="STRING" id="1703345.A3860_36930"/>
<evidence type="ECO:0000313" key="3">
    <source>
        <dbReference type="Proteomes" id="UP000192796"/>
    </source>
</evidence>
<protein>
    <submittedName>
        <fullName evidence="2">Uncharacterized protein</fullName>
    </submittedName>
</protein>
<evidence type="ECO:0000313" key="2">
    <source>
        <dbReference type="EMBL" id="OQP59578.1"/>
    </source>
</evidence>
<dbReference type="EMBL" id="LVYD01000076">
    <property type="protein sequence ID" value="OQP59578.1"/>
    <property type="molecule type" value="Genomic_DNA"/>
</dbReference>
<proteinExistence type="predicted"/>